<keyword evidence="3 5" id="KW-0456">Lyase</keyword>
<comment type="caution">
    <text evidence="9">The sequence shown here is derived from an EMBL/GenBank/DDBJ whole genome shotgun (WGS) entry which is preliminary data.</text>
</comment>
<evidence type="ECO:0000259" key="7">
    <source>
        <dbReference type="Pfam" id="PF01974"/>
    </source>
</evidence>
<dbReference type="EC" id="4.6.1.16" evidence="5"/>
<keyword evidence="2 5" id="KW-0819">tRNA processing</keyword>
<dbReference type="SUPFAM" id="SSF53032">
    <property type="entry name" value="tRNA-intron endonuclease catalytic domain-like"/>
    <property type="match status" value="1"/>
</dbReference>
<protein>
    <recommendedName>
        <fullName evidence="5">tRNA-splicing endonuclease subunit Sen34</fullName>
        <ecNumber evidence="5">4.6.1.16</ecNumber>
    </recommendedName>
</protein>
<dbReference type="GO" id="GO:0000214">
    <property type="term" value="C:tRNA-intron endonuclease complex"/>
    <property type="evidence" value="ECO:0007669"/>
    <property type="project" value="UniProtKB-UniRule"/>
</dbReference>
<organism evidence="9 10">
    <name type="scientific">Protomyces lactucae-debilis</name>
    <dbReference type="NCBI Taxonomy" id="2754530"/>
    <lineage>
        <taxon>Eukaryota</taxon>
        <taxon>Fungi</taxon>
        <taxon>Dikarya</taxon>
        <taxon>Ascomycota</taxon>
        <taxon>Taphrinomycotina</taxon>
        <taxon>Taphrinomycetes</taxon>
        <taxon>Taphrinales</taxon>
        <taxon>Protomycetaceae</taxon>
        <taxon>Protomyces</taxon>
    </lineage>
</organism>
<dbReference type="GeneID" id="63784531"/>
<dbReference type="GO" id="GO:0000379">
    <property type="term" value="P:tRNA-type intron splice site recognition and cleavage"/>
    <property type="evidence" value="ECO:0007669"/>
    <property type="project" value="UniProtKB-UniRule"/>
</dbReference>
<dbReference type="STRING" id="56484.A0A1Y2F912"/>
<keyword evidence="9" id="KW-0540">Nuclease</keyword>
<dbReference type="Proteomes" id="UP000193685">
    <property type="component" value="Unassembled WGS sequence"/>
</dbReference>
<dbReference type="PANTHER" id="PTHR13070:SF0">
    <property type="entry name" value="TRNA-SPLICING ENDONUCLEASE SUBUNIT SEN34"/>
    <property type="match status" value="1"/>
</dbReference>
<comment type="function">
    <text evidence="4">Constitutes one of the two catalytic subunit of the tRNA-splicing endonuclease complex, a complex responsible for identification and cleavage of the splice sites in pre-tRNA. It cleaves pre-tRNA at the 5'- and 3'-splice sites to release the intron. The products are an intron and two tRNA half-molecules bearing 2',3'-cyclic phosphate and 5'-OH termini. There are no conserved sequences at the splice sites, but the intron is invariably located at the same site in the gene, placing the splice sites an invariant distance from the constant structural features of the tRNA body. It probably carries the active site for 3'-splice site cleavage.</text>
</comment>
<name>A0A1Y2F912_PROLT</name>
<dbReference type="InterPro" id="IPR036167">
    <property type="entry name" value="tRNA_intron_Endo_cat-like_sf"/>
</dbReference>
<dbReference type="OMA" id="RTFSLEW"/>
<keyword evidence="10" id="KW-1185">Reference proteome</keyword>
<feature type="active site" evidence="6">
    <location>
        <position position="210"/>
    </location>
</feature>
<feature type="active site" evidence="6">
    <location>
        <position position="241"/>
    </location>
</feature>
<feature type="domain" description="TSEN34 N-terminal" evidence="8">
    <location>
        <begin position="8"/>
        <end position="77"/>
    </location>
</feature>
<gene>
    <name evidence="9" type="ORF">BCR37DRAFT_349542</name>
</gene>
<evidence type="ECO:0000259" key="8">
    <source>
        <dbReference type="Pfam" id="PF26577"/>
    </source>
</evidence>
<keyword evidence="9" id="KW-0378">Hydrolase</keyword>
<dbReference type="InterPro" id="IPR059049">
    <property type="entry name" value="TSEN34_N"/>
</dbReference>
<sequence>MTSHHADIVIHCIAGQLLIFDLSTVQLLREQYQICGVLGGTLFQIPQQSVFLGLPLQLMPEEAVWLVRHAGAILVDDAAAHRKTTEKAIEREKAEATRTHAWAVRRAVLVERGLTQVLEREEAQRAITSTKSVETEALPVQIDMASSPILLDQAAVSTCTLSLDSPAFPKINERQCALYTHLHHHGYFMTPGLRFGGYFVAYPGDPLRFHSHFLATGLAYDEPFQVMDLVACGRLGTAVKKAWLIGATRPAQDAKDKNESEKEAYSCFTIQWAGM</sequence>
<dbReference type="Pfam" id="PF01974">
    <property type="entry name" value="tRNA_int_endo"/>
    <property type="match status" value="1"/>
</dbReference>
<dbReference type="Gene3D" id="3.40.1350.10">
    <property type="match status" value="1"/>
</dbReference>
<evidence type="ECO:0000256" key="6">
    <source>
        <dbReference type="PIRSR" id="PIRSR017250-50"/>
    </source>
</evidence>
<dbReference type="GO" id="GO:0003676">
    <property type="term" value="F:nucleic acid binding"/>
    <property type="evidence" value="ECO:0007669"/>
    <property type="project" value="InterPro"/>
</dbReference>
<comment type="similarity">
    <text evidence="1 5">Belongs to the tRNA-intron endonuclease family.</text>
</comment>
<dbReference type="EMBL" id="MCFI01000014">
    <property type="protein sequence ID" value="ORY79934.1"/>
    <property type="molecule type" value="Genomic_DNA"/>
</dbReference>
<dbReference type="AlphaFoldDB" id="A0A1Y2F912"/>
<dbReference type="InterPro" id="IPR011856">
    <property type="entry name" value="tRNA_endonuc-like_dom_sf"/>
</dbReference>
<keyword evidence="9" id="KW-0255">Endonuclease</keyword>
<dbReference type="FunFam" id="3.40.1350.10:FF:000008">
    <property type="entry name" value="tRNA-splicing endonuclease subunit Sen34"/>
    <property type="match status" value="1"/>
</dbReference>
<dbReference type="GO" id="GO:0000213">
    <property type="term" value="F:tRNA-intron lyase activity"/>
    <property type="evidence" value="ECO:0007669"/>
    <property type="project" value="UniProtKB-UniRule"/>
</dbReference>
<evidence type="ECO:0000313" key="9">
    <source>
        <dbReference type="EMBL" id="ORY79934.1"/>
    </source>
</evidence>
<evidence type="ECO:0000256" key="2">
    <source>
        <dbReference type="ARBA" id="ARBA00022694"/>
    </source>
</evidence>
<dbReference type="PIRSF" id="PIRSF017250">
    <property type="entry name" value="tRNA_splic_SEN34"/>
    <property type="match status" value="1"/>
</dbReference>
<evidence type="ECO:0000256" key="3">
    <source>
        <dbReference type="ARBA" id="ARBA00023239"/>
    </source>
</evidence>
<accession>A0A1Y2F912</accession>
<dbReference type="InterPro" id="IPR016690">
    <property type="entry name" value="TSEN34"/>
</dbReference>
<dbReference type="OrthoDB" id="48041at2759"/>
<dbReference type="Pfam" id="PF26577">
    <property type="entry name" value="TSEN34_N"/>
    <property type="match status" value="1"/>
</dbReference>
<dbReference type="PANTHER" id="PTHR13070">
    <property type="entry name" value="TRNA-SPLICING ENDONUCLEASE SUBUNIT SEN34-RELATED"/>
    <property type="match status" value="1"/>
</dbReference>
<feature type="domain" description="tRNA intron endonuclease catalytic" evidence="7">
    <location>
        <begin position="173"/>
        <end position="248"/>
    </location>
</feature>
<dbReference type="CDD" id="cd22363">
    <property type="entry name" value="tRNA-intron_lyase_C"/>
    <property type="match status" value="1"/>
</dbReference>
<reference evidence="9 10" key="1">
    <citation type="submission" date="2016-07" db="EMBL/GenBank/DDBJ databases">
        <title>Pervasive Adenine N6-methylation of Active Genes in Fungi.</title>
        <authorList>
            <consortium name="DOE Joint Genome Institute"/>
            <person name="Mondo S.J."/>
            <person name="Dannebaum R.O."/>
            <person name="Kuo R.C."/>
            <person name="Labutti K."/>
            <person name="Haridas S."/>
            <person name="Kuo A."/>
            <person name="Salamov A."/>
            <person name="Ahrendt S.R."/>
            <person name="Lipzen A."/>
            <person name="Sullivan W."/>
            <person name="Andreopoulos W.B."/>
            <person name="Clum A."/>
            <person name="Lindquist E."/>
            <person name="Daum C."/>
            <person name="Ramamoorthy G.K."/>
            <person name="Gryganskyi A."/>
            <person name="Culley D."/>
            <person name="Magnuson J.K."/>
            <person name="James T.Y."/>
            <person name="O'Malley M.A."/>
            <person name="Stajich J.E."/>
            <person name="Spatafora J.W."/>
            <person name="Visel A."/>
            <person name="Grigoriev I.V."/>
        </authorList>
    </citation>
    <scope>NUCLEOTIDE SEQUENCE [LARGE SCALE GENOMIC DNA]</scope>
    <source>
        <strain evidence="9 10">12-1054</strain>
    </source>
</reference>
<dbReference type="RefSeq" id="XP_040724068.1">
    <property type="nucleotide sequence ID" value="XM_040867932.1"/>
</dbReference>
<proteinExistence type="inferred from homology"/>
<feature type="active site" evidence="6">
    <location>
        <position position="202"/>
    </location>
</feature>
<dbReference type="InterPro" id="IPR006677">
    <property type="entry name" value="tRNA_intron_Endonuc_cat-like"/>
</dbReference>
<evidence type="ECO:0000256" key="4">
    <source>
        <dbReference type="ARBA" id="ARBA00059865"/>
    </source>
</evidence>
<evidence type="ECO:0000256" key="5">
    <source>
        <dbReference type="PIRNR" id="PIRNR017250"/>
    </source>
</evidence>
<evidence type="ECO:0000256" key="1">
    <source>
        <dbReference type="ARBA" id="ARBA00008078"/>
    </source>
</evidence>
<evidence type="ECO:0000313" key="10">
    <source>
        <dbReference type="Proteomes" id="UP000193685"/>
    </source>
</evidence>